<gene>
    <name evidence="2" type="ORF">KGB56_03815</name>
</gene>
<organism evidence="2 3">
    <name type="scientific">Pseudovibrio brasiliensis</name>
    <dbReference type="NCBI Taxonomy" id="1898042"/>
    <lineage>
        <taxon>Bacteria</taxon>
        <taxon>Pseudomonadati</taxon>
        <taxon>Pseudomonadota</taxon>
        <taxon>Alphaproteobacteria</taxon>
        <taxon>Hyphomicrobiales</taxon>
        <taxon>Stappiaceae</taxon>
        <taxon>Pseudovibrio</taxon>
    </lineage>
</organism>
<name>A0ABX8ARV1_9HYPH</name>
<keyword evidence="1" id="KW-0472">Membrane</keyword>
<feature type="transmembrane region" description="Helical" evidence="1">
    <location>
        <begin position="120"/>
        <end position="139"/>
    </location>
</feature>
<dbReference type="Proteomes" id="UP000680706">
    <property type="component" value="Chromosome"/>
</dbReference>
<keyword evidence="1" id="KW-0812">Transmembrane</keyword>
<protein>
    <submittedName>
        <fullName evidence="2">Uncharacterized protein</fullName>
    </submittedName>
</protein>
<feature type="transmembrane region" description="Helical" evidence="1">
    <location>
        <begin position="76"/>
        <end position="100"/>
    </location>
</feature>
<feature type="transmembrane region" description="Helical" evidence="1">
    <location>
        <begin position="38"/>
        <end position="56"/>
    </location>
</feature>
<dbReference type="EMBL" id="CP074126">
    <property type="protein sequence ID" value="QUS56575.1"/>
    <property type="molecule type" value="Genomic_DNA"/>
</dbReference>
<evidence type="ECO:0000256" key="1">
    <source>
        <dbReference type="SAM" id="Phobius"/>
    </source>
</evidence>
<keyword evidence="3" id="KW-1185">Reference proteome</keyword>
<keyword evidence="1" id="KW-1133">Transmembrane helix</keyword>
<accession>A0ABX8ARV1</accession>
<sequence length="148" mass="16438">MNGHKLIRRAAILGCCFVLAHLATIVITITAKGLDWGFNAWLLDVSGLLAGAYFAVQCWKSSFQPAKDYQKINLFILIWASLTFIARTLDVLMLFGFVKWAEIYITPTASVLYANILSEVILGTTFTFTALVGSIVLLIHKQDPIDVR</sequence>
<evidence type="ECO:0000313" key="2">
    <source>
        <dbReference type="EMBL" id="QUS56575.1"/>
    </source>
</evidence>
<proteinExistence type="predicted"/>
<dbReference type="RefSeq" id="WP_075699614.1">
    <property type="nucleotide sequence ID" value="NZ_CP074126.1"/>
</dbReference>
<evidence type="ECO:0000313" key="3">
    <source>
        <dbReference type="Proteomes" id="UP000680706"/>
    </source>
</evidence>
<reference evidence="2 3" key="1">
    <citation type="journal article" date="2021" name="Angew. Chem. Int. Ed. Engl.">
        <title>A novel family of nonribosomal peptides modulate collective behavior in Pseudovibrio bacteria isolated from marine sponges.</title>
        <authorList>
            <person name="Ioca L.P."/>
            <person name="Dai Y."/>
            <person name="Kunakom S."/>
            <person name="Diaz-Espinosa J."/>
            <person name="Krunic A."/>
            <person name="Crnkovic C.M."/>
            <person name="Orjala J."/>
            <person name="Sanchez L.M."/>
            <person name="Ferreira A.G."/>
            <person name="Berlinck R.G.S."/>
            <person name="Eustaquio A.S."/>
        </authorList>
    </citation>
    <scope>NUCLEOTIDE SEQUENCE [LARGE SCALE GENOMIC DNA]</scope>
    <source>
        <strain evidence="2 3">Ab134</strain>
    </source>
</reference>